<evidence type="ECO:0000256" key="1">
    <source>
        <dbReference type="SAM" id="Phobius"/>
    </source>
</evidence>
<protein>
    <recommendedName>
        <fullName evidence="4">Bile acid:sodium symporter</fullName>
    </recommendedName>
</protein>
<organism evidence="2 3">
    <name type="scientific">Propylenella binzhouense</name>
    <dbReference type="NCBI Taxonomy" id="2555902"/>
    <lineage>
        <taxon>Bacteria</taxon>
        <taxon>Pseudomonadati</taxon>
        <taxon>Pseudomonadota</taxon>
        <taxon>Alphaproteobacteria</taxon>
        <taxon>Hyphomicrobiales</taxon>
        <taxon>Propylenellaceae</taxon>
        <taxon>Propylenella</taxon>
    </lineage>
</organism>
<proteinExistence type="predicted"/>
<feature type="transmembrane region" description="Helical" evidence="1">
    <location>
        <begin position="161"/>
        <end position="179"/>
    </location>
</feature>
<feature type="transmembrane region" description="Helical" evidence="1">
    <location>
        <begin position="259"/>
        <end position="280"/>
    </location>
</feature>
<evidence type="ECO:0000313" key="3">
    <source>
        <dbReference type="Proteomes" id="UP000773614"/>
    </source>
</evidence>
<reference evidence="2" key="1">
    <citation type="submission" date="2019-03" db="EMBL/GenBank/DDBJ databases">
        <title>Afifella sp. nov., isolated from activated sludge.</title>
        <authorList>
            <person name="Li Q."/>
            <person name="Liu Y."/>
        </authorList>
    </citation>
    <scope>NUCLEOTIDE SEQUENCE</scope>
    <source>
        <strain evidence="2">L72</strain>
    </source>
</reference>
<dbReference type="EMBL" id="SPKJ01000035">
    <property type="protein sequence ID" value="MYZ48356.1"/>
    <property type="molecule type" value="Genomic_DNA"/>
</dbReference>
<keyword evidence="1" id="KW-0472">Membrane</keyword>
<feature type="transmembrane region" description="Helical" evidence="1">
    <location>
        <begin position="38"/>
        <end position="55"/>
    </location>
</feature>
<dbReference type="Gene3D" id="1.20.1530.20">
    <property type="match status" value="1"/>
</dbReference>
<feature type="transmembrane region" description="Helical" evidence="1">
    <location>
        <begin position="67"/>
        <end position="92"/>
    </location>
</feature>
<accession>A0A964T4H8</accession>
<evidence type="ECO:0000313" key="2">
    <source>
        <dbReference type="EMBL" id="MYZ48356.1"/>
    </source>
</evidence>
<keyword evidence="1" id="KW-1133">Transmembrane helix</keyword>
<keyword evidence="1" id="KW-0812">Transmembrane</keyword>
<dbReference type="Proteomes" id="UP000773614">
    <property type="component" value="Unassembled WGS sequence"/>
</dbReference>
<feature type="transmembrane region" description="Helical" evidence="1">
    <location>
        <begin position="286"/>
        <end position="304"/>
    </location>
</feature>
<comment type="caution">
    <text evidence="2">The sequence shown here is derived from an EMBL/GenBank/DDBJ whole genome shotgun (WGS) entry which is preliminary data.</text>
</comment>
<feature type="transmembrane region" description="Helical" evidence="1">
    <location>
        <begin position="230"/>
        <end position="250"/>
    </location>
</feature>
<evidence type="ECO:0008006" key="4">
    <source>
        <dbReference type="Google" id="ProtNLM"/>
    </source>
</evidence>
<dbReference type="AlphaFoldDB" id="A0A964T4H8"/>
<feature type="transmembrane region" description="Helical" evidence="1">
    <location>
        <begin position="121"/>
        <end position="141"/>
    </location>
</feature>
<dbReference type="OrthoDB" id="8477735at2"/>
<name>A0A964T4H8_9HYPH</name>
<gene>
    <name evidence="2" type="ORF">E4O86_11625</name>
</gene>
<dbReference type="InterPro" id="IPR038770">
    <property type="entry name" value="Na+/solute_symporter_sf"/>
</dbReference>
<sequence length="326" mass="34171">MRMIVRLFALVGARGQWMLIAGLAAGLLWPQAAGGPRAHFTELVFGLLFFAALRVDPVRAAPTRATIIHDALLVVALQFVLPVAVAALVALAGWSGPRATYLVMIAAACATTGTPPVSQLLGFSGALALRLLVAGTLLLPLTSPLPLRLALGSGDLELLGPTLRLAAIILVSVGGAVLVRRKWLKTLDPEADQAIGGISAILLAFFILGLMDAVQPALFAAPVALLGDLLYTFALCFGLQAAGALVYGLVRPQADFREVGAVGVCAGSRNMALFLAALPADQMEPLMVLVGCFQIPMFLSPLLMRPVYRAVALRLPGRAQMRVTGR</sequence>
<keyword evidence="3" id="KW-1185">Reference proteome</keyword>
<feature type="transmembrane region" description="Helical" evidence="1">
    <location>
        <begin position="98"/>
        <end position="114"/>
    </location>
</feature>
<dbReference type="RefSeq" id="WP_161140706.1">
    <property type="nucleotide sequence ID" value="NZ_SPKJ01000035.1"/>
</dbReference>
<feature type="transmembrane region" description="Helical" evidence="1">
    <location>
        <begin position="191"/>
        <end position="210"/>
    </location>
</feature>
<feature type="transmembrane region" description="Helical" evidence="1">
    <location>
        <begin position="7"/>
        <end position="32"/>
    </location>
</feature>